<proteinExistence type="predicted"/>
<protein>
    <submittedName>
        <fullName evidence="2">Antibiotic biosynthesis monooxygenase family protein</fullName>
        <ecNumber evidence="2">1.14.-.-</ecNumber>
    </submittedName>
</protein>
<dbReference type="Gene3D" id="3.30.70.100">
    <property type="match status" value="1"/>
</dbReference>
<sequence>MILETAVLDVRPGHHDAFEAAFAEARRIVAASPGFLGLELHRGIENPDRYLLLIRWRTLRDHTEGFRGSAAYGRWRDLLHHFYDPFPTVEHFAPADTP</sequence>
<keyword evidence="2" id="KW-0560">Oxidoreductase</keyword>
<dbReference type="PROSITE" id="PS51725">
    <property type="entry name" value="ABM"/>
    <property type="match status" value="1"/>
</dbReference>
<dbReference type="SUPFAM" id="SSF54909">
    <property type="entry name" value="Dimeric alpha+beta barrel"/>
    <property type="match status" value="1"/>
</dbReference>
<dbReference type="Proteomes" id="UP001595923">
    <property type="component" value="Unassembled WGS sequence"/>
</dbReference>
<dbReference type="Pfam" id="PF03992">
    <property type="entry name" value="ABM"/>
    <property type="match status" value="1"/>
</dbReference>
<evidence type="ECO:0000313" key="2">
    <source>
        <dbReference type="EMBL" id="MFC4562958.1"/>
    </source>
</evidence>
<dbReference type="EC" id="1.14.-.-" evidence="2"/>
<feature type="domain" description="ABM" evidence="1">
    <location>
        <begin position="2"/>
        <end position="92"/>
    </location>
</feature>
<dbReference type="InterPro" id="IPR007138">
    <property type="entry name" value="ABM_dom"/>
</dbReference>
<dbReference type="EMBL" id="JBHSFQ010000012">
    <property type="protein sequence ID" value="MFC4562958.1"/>
    <property type="molecule type" value="Genomic_DNA"/>
</dbReference>
<reference evidence="3" key="1">
    <citation type="journal article" date="2019" name="Int. J. Syst. Evol. Microbiol.">
        <title>The Global Catalogue of Microorganisms (GCM) 10K type strain sequencing project: providing services to taxonomists for standard genome sequencing and annotation.</title>
        <authorList>
            <consortium name="The Broad Institute Genomics Platform"/>
            <consortium name="The Broad Institute Genome Sequencing Center for Infectious Disease"/>
            <person name="Wu L."/>
            <person name="Ma J."/>
        </authorList>
    </citation>
    <scope>NUCLEOTIDE SEQUENCE [LARGE SCALE GENOMIC DNA]</scope>
    <source>
        <strain evidence="3">XZYJ18</strain>
    </source>
</reference>
<name>A0ABV9DY34_9ACTN</name>
<dbReference type="RefSeq" id="WP_378574600.1">
    <property type="nucleotide sequence ID" value="NZ_JBHSFQ010000012.1"/>
</dbReference>
<evidence type="ECO:0000259" key="1">
    <source>
        <dbReference type="PROSITE" id="PS51725"/>
    </source>
</evidence>
<comment type="caution">
    <text evidence="2">The sequence shown here is derived from an EMBL/GenBank/DDBJ whole genome shotgun (WGS) entry which is preliminary data.</text>
</comment>
<accession>A0ABV9DY34</accession>
<evidence type="ECO:0000313" key="3">
    <source>
        <dbReference type="Proteomes" id="UP001595923"/>
    </source>
</evidence>
<organism evidence="2 3">
    <name type="scientific">Nocardiopsis mangrovi</name>
    <dbReference type="NCBI Taxonomy" id="1179818"/>
    <lineage>
        <taxon>Bacteria</taxon>
        <taxon>Bacillati</taxon>
        <taxon>Actinomycetota</taxon>
        <taxon>Actinomycetes</taxon>
        <taxon>Streptosporangiales</taxon>
        <taxon>Nocardiopsidaceae</taxon>
        <taxon>Nocardiopsis</taxon>
    </lineage>
</organism>
<dbReference type="InterPro" id="IPR011008">
    <property type="entry name" value="Dimeric_a/b-barrel"/>
</dbReference>
<dbReference type="GO" id="GO:0004497">
    <property type="term" value="F:monooxygenase activity"/>
    <property type="evidence" value="ECO:0007669"/>
    <property type="project" value="UniProtKB-KW"/>
</dbReference>
<keyword evidence="3" id="KW-1185">Reference proteome</keyword>
<keyword evidence="2" id="KW-0503">Monooxygenase</keyword>
<gene>
    <name evidence="2" type="ORF">ACFO4E_13930</name>
</gene>